<dbReference type="STRING" id="261392.SAMN02745149_01548"/>
<proteinExistence type="predicted"/>
<feature type="transmembrane region" description="Helical" evidence="6">
    <location>
        <begin position="239"/>
        <end position="260"/>
    </location>
</feature>
<dbReference type="EMBL" id="FUWG01000011">
    <property type="protein sequence ID" value="SJZ52636.1"/>
    <property type="molecule type" value="Genomic_DNA"/>
</dbReference>
<feature type="transmembrane region" description="Helical" evidence="6">
    <location>
        <begin position="267"/>
        <end position="291"/>
    </location>
</feature>
<dbReference type="RefSeq" id="WP_078933457.1">
    <property type="nucleotide sequence ID" value="NZ_FUWG01000011.1"/>
</dbReference>
<dbReference type="Proteomes" id="UP000190423">
    <property type="component" value="Unassembled WGS sequence"/>
</dbReference>
<organism evidence="7 8">
    <name type="scientific">Treponema porcinum</name>
    <dbReference type="NCBI Taxonomy" id="261392"/>
    <lineage>
        <taxon>Bacteria</taxon>
        <taxon>Pseudomonadati</taxon>
        <taxon>Spirochaetota</taxon>
        <taxon>Spirochaetia</taxon>
        <taxon>Spirochaetales</taxon>
        <taxon>Treponemataceae</taxon>
        <taxon>Treponema</taxon>
    </lineage>
</organism>
<accession>A0A1T4LDB1</accession>
<dbReference type="GO" id="GO:0022857">
    <property type="term" value="F:transmembrane transporter activity"/>
    <property type="evidence" value="ECO:0007669"/>
    <property type="project" value="InterPro"/>
</dbReference>
<feature type="transmembrane region" description="Helical" evidence="6">
    <location>
        <begin position="297"/>
        <end position="314"/>
    </location>
</feature>
<evidence type="ECO:0000313" key="7">
    <source>
        <dbReference type="EMBL" id="SJZ52636.1"/>
    </source>
</evidence>
<dbReference type="PANTHER" id="PTHR32196:SF69">
    <property type="entry name" value="BRANCHED-CHAIN AMINO ACID TRANSPORT SYSTEM, PERMEASE PROTEIN"/>
    <property type="match status" value="1"/>
</dbReference>
<dbReference type="OrthoDB" id="9778389at2"/>
<keyword evidence="4 6" id="KW-1133">Transmembrane helix</keyword>
<dbReference type="CDD" id="cd06574">
    <property type="entry name" value="TM_PBP1_branched-chain-AA_like"/>
    <property type="match status" value="1"/>
</dbReference>
<dbReference type="InterPro" id="IPR001851">
    <property type="entry name" value="ABC_transp_permease"/>
</dbReference>
<feature type="transmembrane region" description="Helical" evidence="6">
    <location>
        <begin position="60"/>
        <end position="79"/>
    </location>
</feature>
<keyword evidence="5 6" id="KW-0472">Membrane</keyword>
<dbReference type="GeneID" id="78316837"/>
<evidence type="ECO:0000256" key="6">
    <source>
        <dbReference type="SAM" id="Phobius"/>
    </source>
</evidence>
<feature type="transmembrane region" description="Helical" evidence="6">
    <location>
        <begin position="158"/>
        <end position="183"/>
    </location>
</feature>
<protein>
    <submittedName>
        <fullName evidence="7">Putative ABC transport system permease protein</fullName>
    </submittedName>
</protein>
<keyword evidence="2" id="KW-1003">Cell membrane</keyword>
<feature type="transmembrane region" description="Helical" evidence="6">
    <location>
        <begin position="14"/>
        <end position="31"/>
    </location>
</feature>
<dbReference type="PANTHER" id="PTHR32196">
    <property type="entry name" value="ABC TRANSPORTER PERMEASE PROTEIN YPHD-RELATED-RELATED"/>
    <property type="match status" value="1"/>
</dbReference>
<sequence length="357" mass="38211">MGILLAMEGAVSQGILWGLMTLGVYLTFRILNIADMTVDGSFAVGGAVTAVLISCGMNPVLSLLFAFIMGTLTGLVTGFMNTKLKINILLASILTQIALYSINIRIMGKSNIPLLTLPGLEGEKRTFFQNLKSFYSGALNRNVNIKTIMTSISEWTGFSVTAASLVVGIVIVVIIVAAMYWFFGTEIGSAIRATGNNEHMARALGVNTDIAKIIGLMISNGLVALSGALVAQSQGYADVSMGTGAIVVGLASIIIGEVIFGSHFGFWYKLLTAVLGSVIYRIVIAVVLQLGLKSTDLKLLTALIVAVSLSVPVFKTKIERRRRVLPGMNVNDEENTRHANVIKKHKDKEQLNGEPKC</sequence>
<name>A0A1T4LDB1_TREPO</name>
<gene>
    <name evidence="7" type="ORF">SAMN02745149_01548</name>
</gene>
<dbReference type="GO" id="GO:0005886">
    <property type="term" value="C:plasma membrane"/>
    <property type="evidence" value="ECO:0007669"/>
    <property type="project" value="UniProtKB-SubCell"/>
</dbReference>
<keyword evidence="8" id="KW-1185">Reference proteome</keyword>
<evidence type="ECO:0000313" key="8">
    <source>
        <dbReference type="Proteomes" id="UP000190423"/>
    </source>
</evidence>
<dbReference type="AlphaFoldDB" id="A0A1T4LDB1"/>
<evidence type="ECO:0000256" key="5">
    <source>
        <dbReference type="ARBA" id="ARBA00023136"/>
    </source>
</evidence>
<evidence type="ECO:0000256" key="1">
    <source>
        <dbReference type="ARBA" id="ARBA00004651"/>
    </source>
</evidence>
<feature type="transmembrane region" description="Helical" evidence="6">
    <location>
        <begin position="86"/>
        <end position="106"/>
    </location>
</feature>
<keyword evidence="3 6" id="KW-0812">Transmembrane</keyword>
<comment type="subcellular location">
    <subcellularLocation>
        <location evidence="1">Cell membrane</location>
        <topology evidence="1">Multi-pass membrane protein</topology>
    </subcellularLocation>
</comment>
<dbReference type="Pfam" id="PF02653">
    <property type="entry name" value="BPD_transp_2"/>
    <property type="match status" value="1"/>
</dbReference>
<evidence type="ECO:0000256" key="4">
    <source>
        <dbReference type="ARBA" id="ARBA00022989"/>
    </source>
</evidence>
<reference evidence="7 8" key="1">
    <citation type="submission" date="2017-02" db="EMBL/GenBank/DDBJ databases">
        <authorList>
            <person name="Peterson S.W."/>
        </authorList>
    </citation>
    <scope>NUCLEOTIDE SEQUENCE [LARGE SCALE GENOMIC DNA]</scope>
    <source>
        <strain evidence="7 8">ATCC BAA-908</strain>
    </source>
</reference>
<feature type="transmembrane region" description="Helical" evidence="6">
    <location>
        <begin position="38"/>
        <end position="54"/>
    </location>
</feature>
<feature type="transmembrane region" description="Helical" evidence="6">
    <location>
        <begin position="210"/>
        <end position="233"/>
    </location>
</feature>
<evidence type="ECO:0000256" key="2">
    <source>
        <dbReference type="ARBA" id="ARBA00022475"/>
    </source>
</evidence>
<evidence type="ECO:0000256" key="3">
    <source>
        <dbReference type="ARBA" id="ARBA00022692"/>
    </source>
</evidence>